<evidence type="ECO:0000256" key="8">
    <source>
        <dbReference type="SAM" id="SignalP"/>
    </source>
</evidence>
<dbReference type="PROSITE" id="PS51257">
    <property type="entry name" value="PROKAR_LIPOPROTEIN"/>
    <property type="match status" value="1"/>
</dbReference>
<dbReference type="NCBIfam" id="TIGR02887">
    <property type="entry name" value="spore_ger_x_C"/>
    <property type="match status" value="1"/>
</dbReference>
<evidence type="ECO:0000313" key="12">
    <source>
        <dbReference type="Proteomes" id="UP000179524"/>
    </source>
</evidence>
<dbReference type="Gene3D" id="6.20.190.10">
    <property type="entry name" value="Nutrient germinant receptor protein C, domain 1"/>
    <property type="match status" value="1"/>
</dbReference>
<evidence type="ECO:0000256" key="7">
    <source>
        <dbReference type="ARBA" id="ARBA00023288"/>
    </source>
</evidence>
<dbReference type="InterPro" id="IPR038501">
    <property type="entry name" value="Spore_GerAC_C_sf"/>
</dbReference>
<protein>
    <submittedName>
        <fullName evidence="11">Uncharacterized protein</fullName>
    </submittedName>
</protein>
<dbReference type="AlphaFoldDB" id="A0A1S2LHM7"/>
<evidence type="ECO:0000259" key="10">
    <source>
        <dbReference type="Pfam" id="PF25198"/>
    </source>
</evidence>
<evidence type="ECO:0000256" key="2">
    <source>
        <dbReference type="ARBA" id="ARBA00007886"/>
    </source>
</evidence>
<comment type="similarity">
    <text evidence="2">Belongs to the GerABKC lipoprotein family.</text>
</comment>
<keyword evidence="7" id="KW-0449">Lipoprotein</keyword>
<dbReference type="InterPro" id="IPR008844">
    <property type="entry name" value="Spore_GerAC-like"/>
</dbReference>
<dbReference type="PANTHER" id="PTHR35789:SF1">
    <property type="entry name" value="SPORE GERMINATION PROTEIN B3"/>
    <property type="match status" value="1"/>
</dbReference>
<name>A0A1S2LHM7_9BACI</name>
<dbReference type="InterPro" id="IPR046953">
    <property type="entry name" value="Spore_GerAC-like_C"/>
</dbReference>
<feature type="domain" description="Spore germination protein N-terminal" evidence="10">
    <location>
        <begin position="23"/>
        <end position="202"/>
    </location>
</feature>
<keyword evidence="12" id="KW-1185">Reference proteome</keyword>
<keyword evidence="3" id="KW-0309">Germination</keyword>
<dbReference type="InterPro" id="IPR057336">
    <property type="entry name" value="GerAC_N"/>
</dbReference>
<evidence type="ECO:0000256" key="4">
    <source>
        <dbReference type="ARBA" id="ARBA00022729"/>
    </source>
</evidence>
<feature type="signal peptide" evidence="8">
    <location>
        <begin position="1"/>
        <end position="24"/>
    </location>
</feature>
<evidence type="ECO:0000313" key="11">
    <source>
        <dbReference type="EMBL" id="OIJ12022.1"/>
    </source>
</evidence>
<dbReference type="GO" id="GO:0016020">
    <property type="term" value="C:membrane"/>
    <property type="evidence" value="ECO:0007669"/>
    <property type="project" value="UniProtKB-SubCell"/>
</dbReference>
<dbReference type="Gene3D" id="3.30.300.210">
    <property type="entry name" value="Nutrient germinant receptor protein C, domain 3"/>
    <property type="match status" value="1"/>
</dbReference>
<feature type="domain" description="Spore germination GerAC-like C-terminal" evidence="9">
    <location>
        <begin position="227"/>
        <end position="391"/>
    </location>
</feature>
<reference evidence="11 12" key="1">
    <citation type="submission" date="2016-10" db="EMBL/GenBank/DDBJ databases">
        <title>Draft genome sequences of four alkaliphilic bacteria belonging to the Anaerobacillus genus.</title>
        <authorList>
            <person name="Bassil N.M."/>
            <person name="Lloyd J.R."/>
        </authorList>
    </citation>
    <scope>NUCLEOTIDE SEQUENCE [LARGE SCALE GENOMIC DNA]</scope>
    <source>
        <strain evidence="11 12">DSM 18345</strain>
    </source>
</reference>
<dbReference type="RefSeq" id="WP_071310367.1">
    <property type="nucleotide sequence ID" value="NZ_MLQR01000034.1"/>
</dbReference>
<evidence type="ECO:0000259" key="9">
    <source>
        <dbReference type="Pfam" id="PF05504"/>
    </source>
</evidence>
<comment type="subcellular location">
    <subcellularLocation>
        <location evidence="1">Membrane</location>
        <topology evidence="1">Lipid-anchor</topology>
    </subcellularLocation>
</comment>
<keyword evidence="5" id="KW-0472">Membrane</keyword>
<dbReference type="Pfam" id="PF25198">
    <property type="entry name" value="Spore_GerAC_N"/>
    <property type="match status" value="1"/>
</dbReference>
<evidence type="ECO:0000256" key="3">
    <source>
        <dbReference type="ARBA" id="ARBA00022544"/>
    </source>
</evidence>
<dbReference type="OrthoDB" id="9816067at2"/>
<accession>A0A1S2LHM7</accession>
<proteinExistence type="inferred from homology"/>
<dbReference type="Proteomes" id="UP000179524">
    <property type="component" value="Unassembled WGS sequence"/>
</dbReference>
<keyword evidence="6" id="KW-0564">Palmitate</keyword>
<gene>
    <name evidence="11" type="ORF">BKP37_14685</name>
</gene>
<dbReference type="Pfam" id="PF05504">
    <property type="entry name" value="Spore_GerAC"/>
    <property type="match status" value="1"/>
</dbReference>
<organism evidence="11 12">
    <name type="scientific">Anaerobacillus alkalilacustris</name>
    <dbReference type="NCBI Taxonomy" id="393763"/>
    <lineage>
        <taxon>Bacteria</taxon>
        <taxon>Bacillati</taxon>
        <taxon>Bacillota</taxon>
        <taxon>Bacilli</taxon>
        <taxon>Bacillales</taxon>
        <taxon>Bacillaceae</taxon>
        <taxon>Anaerobacillus</taxon>
    </lineage>
</organism>
<comment type="caution">
    <text evidence="11">The sequence shown here is derived from an EMBL/GenBank/DDBJ whole genome shotgun (WGS) entry which is preliminary data.</text>
</comment>
<dbReference type="GO" id="GO:0009847">
    <property type="term" value="P:spore germination"/>
    <property type="evidence" value="ECO:0007669"/>
    <property type="project" value="InterPro"/>
</dbReference>
<evidence type="ECO:0000256" key="6">
    <source>
        <dbReference type="ARBA" id="ARBA00023139"/>
    </source>
</evidence>
<evidence type="ECO:0000256" key="1">
    <source>
        <dbReference type="ARBA" id="ARBA00004635"/>
    </source>
</evidence>
<evidence type="ECO:0000256" key="5">
    <source>
        <dbReference type="ARBA" id="ARBA00023136"/>
    </source>
</evidence>
<dbReference type="PANTHER" id="PTHR35789">
    <property type="entry name" value="SPORE GERMINATION PROTEIN B3"/>
    <property type="match status" value="1"/>
</dbReference>
<feature type="chain" id="PRO_5039692099" evidence="8">
    <location>
        <begin position="25"/>
        <end position="400"/>
    </location>
</feature>
<keyword evidence="4 8" id="KW-0732">Signal</keyword>
<dbReference type="EMBL" id="MLQR01000034">
    <property type="protein sequence ID" value="OIJ12022.1"/>
    <property type="molecule type" value="Genomic_DNA"/>
</dbReference>
<sequence>MKFKKMIKIVLIFLLPLLSGCWNSKELTDLSIISAIGIDKTDKGQFHVSFQIINAAEVATGQEGGTRNASATVVYSAIGNTLFEAIRQIPQKVPRRIYFPHTNLIVISEEIAAAEGIHKVIDWFERDHEFRTNIQVIIARESKAKDILKILSPVEKIAAKKITNEIETTEKTWGVNLVTEIDDIIHSFVNNGKEIVISGIKIVGDQQEGQNLEHLQHSEPIASLELSGIALFKDGKLLHWLNDTAARGYIWIIDRVQSTIINLDYQDQKNCIAIEVLRSNSVVQSVIKNGKPTFTVSVNVEGNIGEANCPVDFEKYKTIDELEEQMDDVIANEIKQTISIAQQRKADIFGFGNRLHQQHPKFWNKYEDSWPELFSNSEVNVQVQSFIRRTGMRSNPIHTN</sequence>